<proteinExistence type="predicted"/>
<protein>
    <submittedName>
        <fullName evidence="2">Uncharacterized protein</fullName>
    </submittedName>
</protein>
<feature type="transmembrane region" description="Helical" evidence="1">
    <location>
        <begin position="12"/>
        <end position="33"/>
    </location>
</feature>
<evidence type="ECO:0000313" key="3">
    <source>
        <dbReference type="Proteomes" id="UP000178647"/>
    </source>
</evidence>
<accession>A0A1G2EDK4</accession>
<organism evidence="2 3">
    <name type="scientific">Candidatus Nealsonbacteria bacterium RIFCSPLOWO2_01_FULL_43_32</name>
    <dbReference type="NCBI Taxonomy" id="1801672"/>
    <lineage>
        <taxon>Bacteria</taxon>
        <taxon>Candidatus Nealsoniibacteriota</taxon>
    </lineage>
</organism>
<name>A0A1G2EDK4_9BACT</name>
<feature type="transmembrane region" description="Helical" evidence="1">
    <location>
        <begin position="120"/>
        <end position="138"/>
    </location>
</feature>
<sequence length="152" mass="17240">MKKQSSNWYIAATHYLTAGFVAPLLLGFLASFLTSIMPLFTAGIGKVLFGFIFLVLAIWLGTMYSARYLKKTYVITSESKQRIANLATIYFVVLRLIFYMYGFLWAITKIRISGGMITDFLLNILIFVAMGGALFYYLSRKYITEDSAITNQ</sequence>
<feature type="transmembrane region" description="Helical" evidence="1">
    <location>
        <begin position="39"/>
        <end position="62"/>
    </location>
</feature>
<dbReference type="Proteomes" id="UP000178647">
    <property type="component" value="Unassembled WGS sequence"/>
</dbReference>
<keyword evidence="1" id="KW-1133">Transmembrane helix</keyword>
<reference evidence="2 3" key="1">
    <citation type="journal article" date="2016" name="Nat. Commun.">
        <title>Thousands of microbial genomes shed light on interconnected biogeochemical processes in an aquifer system.</title>
        <authorList>
            <person name="Anantharaman K."/>
            <person name="Brown C.T."/>
            <person name="Hug L.A."/>
            <person name="Sharon I."/>
            <person name="Castelle C.J."/>
            <person name="Probst A.J."/>
            <person name="Thomas B.C."/>
            <person name="Singh A."/>
            <person name="Wilkins M.J."/>
            <person name="Karaoz U."/>
            <person name="Brodie E.L."/>
            <person name="Williams K.H."/>
            <person name="Hubbard S.S."/>
            <person name="Banfield J.F."/>
        </authorList>
    </citation>
    <scope>NUCLEOTIDE SEQUENCE [LARGE SCALE GENOMIC DNA]</scope>
</reference>
<keyword evidence="1" id="KW-0472">Membrane</keyword>
<dbReference type="AlphaFoldDB" id="A0A1G2EDK4"/>
<evidence type="ECO:0000313" key="2">
    <source>
        <dbReference type="EMBL" id="OGZ23907.1"/>
    </source>
</evidence>
<gene>
    <name evidence="2" type="ORF">A2896_03105</name>
</gene>
<keyword evidence="1" id="KW-0812">Transmembrane</keyword>
<dbReference type="EMBL" id="MHMH01000022">
    <property type="protein sequence ID" value="OGZ23907.1"/>
    <property type="molecule type" value="Genomic_DNA"/>
</dbReference>
<dbReference type="STRING" id="1801672.A2896_03105"/>
<comment type="caution">
    <text evidence="2">The sequence shown here is derived from an EMBL/GenBank/DDBJ whole genome shotgun (WGS) entry which is preliminary data.</text>
</comment>
<evidence type="ECO:0000256" key="1">
    <source>
        <dbReference type="SAM" id="Phobius"/>
    </source>
</evidence>
<feature type="transmembrane region" description="Helical" evidence="1">
    <location>
        <begin position="83"/>
        <end position="108"/>
    </location>
</feature>